<dbReference type="GO" id="GO:0005886">
    <property type="term" value="C:plasma membrane"/>
    <property type="evidence" value="ECO:0007669"/>
    <property type="project" value="UniProtKB-SubCell"/>
</dbReference>
<feature type="transmembrane region" description="Helical" evidence="8">
    <location>
        <begin position="484"/>
        <end position="504"/>
    </location>
</feature>
<dbReference type="NCBIfam" id="TIGR01625">
    <property type="entry name" value="YidE_YbjL_dupl"/>
    <property type="match status" value="1"/>
</dbReference>
<dbReference type="InterPro" id="IPR006037">
    <property type="entry name" value="RCK_C"/>
</dbReference>
<feature type="transmembrane region" description="Helical" evidence="8">
    <location>
        <begin position="413"/>
        <end position="433"/>
    </location>
</feature>
<evidence type="ECO:0000256" key="3">
    <source>
        <dbReference type="ARBA" id="ARBA00022448"/>
    </source>
</evidence>
<proteinExistence type="inferred from homology"/>
<feature type="transmembrane region" description="Helical" evidence="8">
    <location>
        <begin position="20"/>
        <end position="37"/>
    </location>
</feature>
<keyword evidence="11" id="KW-1185">Reference proteome</keyword>
<organism evidence="10 11">
    <name type="scientific">Luteitalea pratensis</name>
    <dbReference type="NCBI Taxonomy" id="1855912"/>
    <lineage>
        <taxon>Bacteria</taxon>
        <taxon>Pseudomonadati</taxon>
        <taxon>Acidobacteriota</taxon>
        <taxon>Vicinamibacteria</taxon>
        <taxon>Vicinamibacterales</taxon>
        <taxon>Vicinamibacteraceae</taxon>
        <taxon>Luteitalea</taxon>
    </lineage>
</organism>
<dbReference type="OrthoDB" id="9155749at2"/>
<feature type="transmembrane region" description="Helical" evidence="8">
    <location>
        <begin position="97"/>
        <end position="119"/>
    </location>
</feature>
<keyword evidence="4" id="KW-1003">Cell membrane</keyword>
<evidence type="ECO:0000256" key="8">
    <source>
        <dbReference type="SAM" id="Phobius"/>
    </source>
</evidence>
<feature type="transmembrane region" description="Helical" evidence="8">
    <location>
        <begin position="68"/>
        <end position="85"/>
    </location>
</feature>
<dbReference type="GO" id="GO:0008324">
    <property type="term" value="F:monoatomic cation transmembrane transporter activity"/>
    <property type="evidence" value="ECO:0007669"/>
    <property type="project" value="InterPro"/>
</dbReference>
<feature type="transmembrane region" description="Helical" evidence="8">
    <location>
        <begin position="445"/>
        <end position="464"/>
    </location>
</feature>
<dbReference type="InterPro" id="IPR022457">
    <property type="entry name" value="Asp_Ala_antiprt"/>
</dbReference>
<dbReference type="InterPro" id="IPR006512">
    <property type="entry name" value="YidE_YbjL"/>
</dbReference>
<evidence type="ECO:0000256" key="5">
    <source>
        <dbReference type="ARBA" id="ARBA00022692"/>
    </source>
</evidence>
<comment type="subcellular location">
    <subcellularLocation>
        <location evidence="1">Cell membrane</location>
        <topology evidence="1">Multi-pass membrane protein</topology>
    </subcellularLocation>
</comment>
<dbReference type="NCBIfam" id="TIGR03802">
    <property type="entry name" value="Asp_Ala_antiprt"/>
    <property type="match status" value="1"/>
</dbReference>
<dbReference type="KEGG" id="abac:LuPra_02233"/>
<reference evidence="10 11" key="1">
    <citation type="journal article" date="2016" name="Genome Announc.">
        <title>First Complete Genome Sequence of a Subdivision 6 Acidobacterium Strain.</title>
        <authorList>
            <person name="Huang S."/>
            <person name="Vieira S."/>
            <person name="Bunk B."/>
            <person name="Riedel T."/>
            <person name="Sproer C."/>
            <person name="Overmann J."/>
        </authorList>
    </citation>
    <scope>NUCLEOTIDE SEQUENCE [LARGE SCALE GENOMIC DNA]</scope>
    <source>
        <strain evidence="11">DSM 100886 HEG_-6_39</strain>
    </source>
</reference>
<dbReference type="PANTHER" id="PTHR30445">
    <property type="entry name" value="K(+)_H(+) ANTIPORTER SUBUNIT KHTT"/>
    <property type="match status" value="1"/>
</dbReference>
<dbReference type="Proteomes" id="UP000076079">
    <property type="component" value="Chromosome"/>
</dbReference>
<keyword evidence="6 8" id="KW-1133">Transmembrane helix</keyword>
<dbReference type="SUPFAM" id="SSF116726">
    <property type="entry name" value="TrkA C-terminal domain-like"/>
    <property type="match status" value="2"/>
</dbReference>
<evidence type="ECO:0000256" key="7">
    <source>
        <dbReference type="ARBA" id="ARBA00023136"/>
    </source>
</evidence>
<feature type="transmembrane region" description="Helical" evidence="8">
    <location>
        <begin position="44"/>
        <end position="62"/>
    </location>
</feature>
<accession>A0A143PMM6</accession>
<evidence type="ECO:0000256" key="1">
    <source>
        <dbReference type="ARBA" id="ARBA00004651"/>
    </source>
</evidence>
<sequence length="564" mass="59673">MVLSGHAVIDLLFTALRQHPELAVFLTLAIGFQIGRLRVGSFSLGNVVGTLLAGVVVGQIGGIKVDPMVRVVFFDLFLFATGYKVGPQFFRGLGRQALAQASLTVVLCVTSLGMALLAAKVMHYDVGTASGLMAGAFTESTVIGTAGDAIRRLALPAAEETRLLNNIPVAYAVSYLVGTTFVVWLLGSLAPRLLRVDIRKEARELDAILSGAKGTPFISAFDEWVRRAYVPRDGTLVGRTVREIEKTFEAQRLFIERARRDGKICEVGPDFRVGADDVVAIAGRRSAIVTAAATLGTEVEDAQLLSEPLITADVVVTRFTDRSLGEVGRQLGRGVALRAVVRGGLEIPYHEDTVIERGDLLRIAGNGFDVARVGEAVGYLERPSSETDVVFVGLGVLIGGLFGMLSFDVAGVPLTLTASGGALIMGLVFGWLRSIRPTFGRIPEPALWVFDTIGLAVFIGVVGLDAGPTFVAGLKQTGPSLVAVAFFVCVTPHVVALIFGRYVLKMNPVILLGACAGAGTATAALRAVQDESQSRLPVLGYTVPYAIGNILLTAWGPVIVALMS</sequence>
<dbReference type="InterPro" id="IPR036721">
    <property type="entry name" value="RCK_C_sf"/>
</dbReference>
<dbReference type="GO" id="GO:0006813">
    <property type="term" value="P:potassium ion transport"/>
    <property type="evidence" value="ECO:0007669"/>
    <property type="project" value="InterPro"/>
</dbReference>
<dbReference type="PANTHER" id="PTHR30445:SF9">
    <property type="match status" value="1"/>
</dbReference>
<evidence type="ECO:0000256" key="2">
    <source>
        <dbReference type="ARBA" id="ARBA00009854"/>
    </source>
</evidence>
<evidence type="ECO:0000256" key="4">
    <source>
        <dbReference type="ARBA" id="ARBA00022475"/>
    </source>
</evidence>
<dbReference type="PROSITE" id="PS51202">
    <property type="entry name" value="RCK_C"/>
    <property type="match status" value="2"/>
</dbReference>
<dbReference type="PATRIC" id="fig|1813736.3.peg.2344"/>
<protein>
    <submittedName>
        <fullName evidence="10">Aspartate/alanine antiporter</fullName>
    </submittedName>
</protein>
<feature type="transmembrane region" description="Helical" evidence="8">
    <location>
        <begin position="389"/>
        <end position="407"/>
    </location>
</feature>
<keyword evidence="7 8" id="KW-0472">Membrane</keyword>
<feature type="transmembrane region" description="Helical" evidence="8">
    <location>
        <begin position="541"/>
        <end position="563"/>
    </location>
</feature>
<keyword evidence="3" id="KW-0813">Transport</keyword>
<feature type="transmembrane region" description="Helical" evidence="8">
    <location>
        <begin position="169"/>
        <end position="190"/>
    </location>
</feature>
<evidence type="ECO:0000259" key="9">
    <source>
        <dbReference type="PROSITE" id="PS51202"/>
    </source>
</evidence>
<feature type="domain" description="RCK C-terminal" evidence="9">
    <location>
        <begin position="299"/>
        <end position="379"/>
    </location>
</feature>
<dbReference type="InterPro" id="IPR050144">
    <property type="entry name" value="AAE_transporter"/>
</dbReference>
<dbReference type="Pfam" id="PF06826">
    <property type="entry name" value="Asp-Al_Ex"/>
    <property type="match status" value="2"/>
</dbReference>
<dbReference type="AlphaFoldDB" id="A0A143PMM6"/>
<gene>
    <name evidence="10" type="primary">aspT</name>
    <name evidence="10" type="ORF">LuPra_02233</name>
</gene>
<feature type="transmembrane region" description="Helical" evidence="8">
    <location>
        <begin position="509"/>
        <end position="529"/>
    </location>
</feature>
<evidence type="ECO:0000313" key="11">
    <source>
        <dbReference type="Proteomes" id="UP000076079"/>
    </source>
</evidence>
<reference evidence="11" key="2">
    <citation type="submission" date="2016-04" db="EMBL/GenBank/DDBJ databases">
        <title>First Complete Genome Sequence of a Subdivision 6 Acidobacterium.</title>
        <authorList>
            <person name="Huang S."/>
            <person name="Vieira S."/>
            <person name="Bunk B."/>
            <person name="Riedel T."/>
            <person name="Sproeer C."/>
            <person name="Overmann J."/>
        </authorList>
    </citation>
    <scope>NUCLEOTIDE SEQUENCE [LARGE SCALE GENOMIC DNA]</scope>
    <source>
        <strain evidence="11">DSM 100886 HEG_-6_39</strain>
    </source>
</reference>
<evidence type="ECO:0000256" key="6">
    <source>
        <dbReference type="ARBA" id="ARBA00022989"/>
    </source>
</evidence>
<name>A0A143PMM6_LUTPR</name>
<dbReference type="EMBL" id="CP015136">
    <property type="protein sequence ID" value="AMY09024.1"/>
    <property type="molecule type" value="Genomic_DNA"/>
</dbReference>
<dbReference type="RefSeq" id="WP_110170805.1">
    <property type="nucleotide sequence ID" value="NZ_CP015136.1"/>
</dbReference>
<evidence type="ECO:0000313" key="10">
    <source>
        <dbReference type="EMBL" id="AMY09024.1"/>
    </source>
</evidence>
<feature type="domain" description="RCK C-terminal" evidence="9">
    <location>
        <begin position="212"/>
        <end position="298"/>
    </location>
</feature>
<keyword evidence="5 8" id="KW-0812">Transmembrane</keyword>
<comment type="similarity">
    <text evidence="2">Belongs to the AAE transporter (TC 2.A.81) family.</text>
</comment>
<dbReference type="STRING" id="1855912.LuPra_02233"/>